<dbReference type="SUPFAM" id="SSF55781">
    <property type="entry name" value="GAF domain-like"/>
    <property type="match status" value="1"/>
</dbReference>
<gene>
    <name evidence="6" type="ORF">DYB25_008253</name>
    <name evidence="8" type="ORF">DYB26_010368</name>
    <name evidence="7" type="ORF">DYB30_002048</name>
</gene>
<dbReference type="InterPro" id="IPR011011">
    <property type="entry name" value="Znf_FYVE_PHD"/>
</dbReference>
<dbReference type="EMBL" id="QUTF01002430">
    <property type="protein sequence ID" value="RHZ42179.1"/>
    <property type="molecule type" value="Genomic_DNA"/>
</dbReference>
<dbReference type="InterPro" id="IPR017455">
    <property type="entry name" value="Znf_FYVE-rel"/>
</dbReference>
<dbReference type="EMBL" id="QUTA01007242">
    <property type="protein sequence ID" value="RHY07868.1"/>
    <property type="molecule type" value="Genomic_DNA"/>
</dbReference>
<dbReference type="Gene3D" id="3.30.450.40">
    <property type="match status" value="1"/>
</dbReference>
<feature type="domain" description="FYVE-type" evidence="5">
    <location>
        <begin position="29"/>
        <end position="89"/>
    </location>
</feature>
<dbReference type="Proteomes" id="UP000286510">
    <property type="component" value="Unassembled WGS sequence"/>
</dbReference>
<protein>
    <recommendedName>
        <fullName evidence="5">FYVE-type domain-containing protein</fullName>
    </recommendedName>
</protein>
<dbReference type="Proteomes" id="UP000266643">
    <property type="component" value="Unassembled WGS sequence"/>
</dbReference>
<dbReference type="Gene3D" id="3.30.40.10">
    <property type="entry name" value="Zinc/RING finger domain, C3HC4 (zinc finger)"/>
    <property type="match status" value="1"/>
</dbReference>
<dbReference type="Pfam" id="PF01590">
    <property type="entry name" value="GAF"/>
    <property type="match status" value="1"/>
</dbReference>
<dbReference type="PROSITE" id="PS50178">
    <property type="entry name" value="ZF_FYVE"/>
    <property type="match status" value="1"/>
</dbReference>
<dbReference type="Proteomes" id="UP000266239">
    <property type="component" value="Unassembled WGS sequence"/>
</dbReference>
<dbReference type="EMBL" id="QUTD01008512">
    <property type="protein sequence ID" value="RHY45935.1"/>
    <property type="molecule type" value="Genomic_DNA"/>
</dbReference>
<evidence type="ECO:0000313" key="9">
    <source>
        <dbReference type="Proteomes" id="UP000266239"/>
    </source>
</evidence>
<evidence type="ECO:0000313" key="7">
    <source>
        <dbReference type="EMBL" id="RHY45935.1"/>
    </source>
</evidence>
<proteinExistence type="predicted"/>
<dbReference type="SUPFAM" id="SSF57903">
    <property type="entry name" value="FYVE/PHD zinc finger"/>
    <property type="match status" value="1"/>
</dbReference>
<evidence type="ECO:0000256" key="3">
    <source>
        <dbReference type="ARBA" id="ARBA00022833"/>
    </source>
</evidence>
<evidence type="ECO:0000256" key="1">
    <source>
        <dbReference type="ARBA" id="ARBA00022723"/>
    </source>
</evidence>
<keyword evidence="1" id="KW-0479">Metal-binding</keyword>
<evidence type="ECO:0000256" key="4">
    <source>
        <dbReference type="PROSITE-ProRule" id="PRU00091"/>
    </source>
</evidence>
<dbReference type="PANTHER" id="PTHR43102">
    <property type="entry name" value="SLR1143 PROTEIN"/>
    <property type="match status" value="1"/>
</dbReference>
<keyword evidence="3" id="KW-0862">Zinc</keyword>
<evidence type="ECO:0000313" key="8">
    <source>
        <dbReference type="EMBL" id="RHZ42179.1"/>
    </source>
</evidence>
<reference evidence="9 10" key="1">
    <citation type="submission" date="2018-08" db="EMBL/GenBank/DDBJ databases">
        <title>Aphanomyces genome sequencing and annotation.</title>
        <authorList>
            <person name="Minardi D."/>
            <person name="Oidtmann B."/>
            <person name="Van Der Giezen M."/>
            <person name="Studholme D.J."/>
        </authorList>
    </citation>
    <scope>NUCLEOTIDE SEQUENCE [LARGE SCALE GENOMIC DNA]</scope>
    <source>
        <strain evidence="7 10">D2</strain>
        <strain evidence="8 11">FDL457</strain>
        <strain evidence="6 9">Yx</strain>
    </source>
</reference>
<evidence type="ECO:0000313" key="10">
    <source>
        <dbReference type="Proteomes" id="UP000266643"/>
    </source>
</evidence>
<evidence type="ECO:0000313" key="11">
    <source>
        <dbReference type="Proteomes" id="UP000286510"/>
    </source>
</evidence>
<keyword evidence="2 4" id="KW-0863">Zinc-finger</keyword>
<dbReference type="SMART" id="SM00064">
    <property type="entry name" value="FYVE"/>
    <property type="match status" value="1"/>
</dbReference>
<dbReference type="PANTHER" id="PTHR43102:SF2">
    <property type="entry name" value="GAF DOMAIN-CONTAINING PROTEIN"/>
    <property type="match status" value="1"/>
</dbReference>
<organism evidence="7 10">
    <name type="scientific">Aphanomyces astaci</name>
    <name type="common">Crayfish plague agent</name>
    <dbReference type="NCBI Taxonomy" id="112090"/>
    <lineage>
        <taxon>Eukaryota</taxon>
        <taxon>Sar</taxon>
        <taxon>Stramenopiles</taxon>
        <taxon>Oomycota</taxon>
        <taxon>Saprolegniomycetes</taxon>
        <taxon>Saprolegniales</taxon>
        <taxon>Verrucalvaceae</taxon>
        <taxon>Aphanomyces</taxon>
    </lineage>
</organism>
<comment type="caution">
    <text evidence="7">The sequence shown here is derived from an EMBL/GenBank/DDBJ whole genome shotgun (WGS) entry which is preliminary data.</text>
</comment>
<dbReference type="GO" id="GO:0008270">
    <property type="term" value="F:zinc ion binding"/>
    <property type="evidence" value="ECO:0007669"/>
    <property type="project" value="UniProtKB-KW"/>
</dbReference>
<dbReference type="InterPro" id="IPR029016">
    <property type="entry name" value="GAF-like_dom_sf"/>
</dbReference>
<evidence type="ECO:0000256" key="2">
    <source>
        <dbReference type="ARBA" id="ARBA00022771"/>
    </source>
</evidence>
<dbReference type="Pfam" id="PF01363">
    <property type="entry name" value="FYVE"/>
    <property type="match status" value="1"/>
</dbReference>
<name>A0A397CMU5_APHAT</name>
<evidence type="ECO:0000313" key="6">
    <source>
        <dbReference type="EMBL" id="RHY07868.1"/>
    </source>
</evidence>
<sequence>MKRVESAPQLGNSTVRRDELKPGHEWVEDTDRKWCKLCARKFNVFRRRHHCRMCGDVFCDSCTTFVTIVVREENKNSVRICGACISSHKAKYSIRCGPSTSLQDTTLLERATKSVSVPSAAASIAVSAPGHRHHPRHLYAAQDAPRIRQRKSNSVHQISSSGLLVDDLLPSSPSTWRMFELVTASSFPDTSPWSYAWPCPPTTTFESQRLGSVRDSLAKMMHRMPDNLCDLLCKGYDCPMSAVSVIDATTQHFVSRVGIAQDSLARHLSLCAHTICGLDPFVVLDLAADPRFHHHPLVTEANIRYYAAAPLVADDGMVVGTVCVMDTKPRKSCFDACLTSIARMAARHLKDTPRMTTDVTPRQVENILVNLLSKTNDIHNQLLRRPPLKTTST</sequence>
<dbReference type="InterPro" id="IPR000306">
    <property type="entry name" value="Znf_FYVE"/>
</dbReference>
<dbReference type="VEuPathDB" id="FungiDB:H257_02943"/>
<dbReference type="AlphaFoldDB" id="A0A397CMU5"/>
<dbReference type="InterPro" id="IPR013083">
    <property type="entry name" value="Znf_RING/FYVE/PHD"/>
</dbReference>
<dbReference type="InterPro" id="IPR003018">
    <property type="entry name" value="GAF"/>
</dbReference>
<evidence type="ECO:0000259" key="5">
    <source>
        <dbReference type="PROSITE" id="PS50178"/>
    </source>
</evidence>
<accession>A0A397CMU5</accession>